<comment type="cofactor">
    <cofactor evidence="1 14">
        <name>FAD</name>
        <dbReference type="ChEBI" id="CHEBI:57692"/>
    </cofactor>
</comment>
<dbReference type="PRINTS" id="PR00420">
    <property type="entry name" value="RNGMNOXGNASE"/>
</dbReference>
<dbReference type="GO" id="GO:0004174">
    <property type="term" value="F:electron-transferring-flavoprotein dehydrogenase activity"/>
    <property type="evidence" value="ECO:0007669"/>
    <property type="project" value="UniProtKB-UniRule"/>
</dbReference>
<evidence type="ECO:0000256" key="1">
    <source>
        <dbReference type="ARBA" id="ARBA00001974"/>
    </source>
</evidence>
<organism evidence="17 18">
    <name type="scientific">Vibrio nereis</name>
    <dbReference type="NCBI Taxonomy" id="693"/>
    <lineage>
        <taxon>Bacteria</taxon>
        <taxon>Pseudomonadati</taxon>
        <taxon>Pseudomonadota</taxon>
        <taxon>Gammaproteobacteria</taxon>
        <taxon>Vibrionales</taxon>
        <taxon>Vibrionaceae</taxon>
        <taxon>Vibrio</taxon>
    </lineage>
</organism>
<dbReference type="Proteomes" id="UP000037515">
    <property type="component" value="Unassembled WGS sequence"/>
</dbReference>
<dbReference type="PANTHER" id="PTHR10617:SF107">
    <property type="entry name" value="ELECTRON TRANSFER FLAVOPROTEIN-UBIQUINONE OXIDOREDUCTASE, MITOCHONDRIAL"/>
    <property type="match status" value="1"/>
</dbReference>
<dbReference type="GO" id="GO:0016020">
    <property type="term" value="C:membrane"/>
    <property type="evidence" value="ECO:0007669"/>
    <property type="project" value="UniProtKB-SubCell"/>
</dbReference>
<evidence type="ECO:0000256" key="2">
    <source>
        <dbReference type="ARBA" id="ARBA00004370"/>
    </source>
</evidence>
<dbReference type="EC" id="1.5.5.1" evidence="14"/>
<evidence type="ECO:0000259" key="15">
    <source>
        <dbReference type="Pfam" id="PF05187"/>
    </source>
</evidence>
<comment type="function">
    <text evidence="14">Accepts electrons from ETF and reduces ubiquinone.</text>
</comment>
<dbReference type="EMBL" id="LHPJ01000005">
    <property type="protein sequence ID" value="KOO04507.1"/>
    <property type="molecule type" value="Genomic_DNA"/>
</dbReference>
<evidence type="ECO:0000256" key="4">
    <source>
        <dbReference type="ARBA" id="ARBA00022630"/>
    </source>
</evidence>
<dbReference type="Gene3D" id="3.30.70.20">
    <property type="match status" value="1"/>
</dbReference>
<gene>
    <name evidence="17" type="ORF">AKJ17_06265</name>
</gene>
<dbReference type="InterPro" id="IPR049398">
    <property type="entry name" value="ETF-QO/FixC_UQ-bd"/>
</dbReference>
<dbReference type="STRING" id="693.AKJ17_06265"/>
<evidence type="ECO:0000256" key="14">
    <source>
        <dbReference type="RuleBase" id="RU366068"/>
    </source>
</evidence>
<evidence type="ECO:0000313" key="17">
    <source>
        <dbReference type="EMBL" id="KOO04507.1"/>
    </source>
</evidence>
<dbReference type="GO" id="GO:0046872">
    <property type="term" value="F:metal ion binding"/>
    <property type="evidence" value="ECO:0007669"/>
    <property type="project" value="UniProtKB-KW"/>
</dbReference>
<comment type="caution">
    <text evidence="17">The sequence shown here is derived from an EMBL/GenBank/DDBJ whole genome shotgun (WGS) entry which is preliminary data.</text>
</comment>
<keyword evidence="11 14" id="KW-0411">Iron-sulfur</keyword>
<feature type="domain" description="ETF-QO/FixC ubiquinone-binding" evidence="16">
    <location>
        <begin position="214"/>
        <end position="310"/>
    </location>
</feature>
<evidence type="ECO:0000256" key="3">
    <source>
        <dbReference type="ARBA" id="ARBA00022448"/>
    </source>
</evidence>
<evidence type="ECO:0000256" key="7">
    <source>
        <dbReference type="ARBA" id="ARBA00022946"/>
    </source>
</evidence>
<evidence type="ECO:0000256" key="6">
    <source>
        <dbReference type="ARBA" id="ARBA00022827"/>
    </source>
</evidence>
<keyword evidence="6 14" id="KW-0274">FAD</keyword>
<keyword evidence="10 14" id="KW-0408">Iron</keyword>
<dbReference type="Gene3D" id="3.30.9.90">
    <property type="match status" value="1"/>
</dbReference>
<sequence>MERDTMEFDVVIVGAGPAGLSCACQIAQLNESHGLDLNICVIEKGSQVGAHILSGAVFDPKALDELFPDWRDNPNPPPMTPVSDESLIYLATKHNHFGLPHFIVPNTLHCDSHQYVISLGQLCVWLAERAEQLGVEVFPGFAARSIHYDNEGNVAGVVTSDLGLDKEGKPKSNFEPGVILKAKYTVFSEGARGHLGRKLIRKFKLHKGKQPQHYALGIKELWQLPDNDPRHKPGTVIHGLGWPLSESHTNGGSFLYHLVNNQVAVGLIVDLNYSNPYLDPFEEFQRLKHHPAFSKHLQGAERLCFGARALAKGGLFSLPKQQFPGGLLIGCDAGTLNNAKIKGCHTAMKSGLIAAEAIAKELTSSHPSFEADYQTHFEQSWLYEELSQARNFNGAIHKHGNVLGGAIAAIEQNIWPRFSKKPVPWNIKDLQADYLCLKEKHVCPKIDYPKPDKKLSFDRPSSVYLSGTKHEENQPNHLHVASRRRAICNHIPMFDEPSQRYCPAGVYEIVELNSEKQLQINPTNCLHCKTCDIKDPSCNITWFPPEGGGGPDYRNM</sequence>
<evidence type="ECO:0000256" key="9">
    <source>
        <dbReference type="ARBA" id="ARBA00023002"/>
    </source>
</evidence>
<dbReference type="InterPro" id="IPR036188">
    <property type="entry name" value="FAD/NAD-bd_sf"/>
</dbReference>
<keyword evidence="4 14" id="KW-0285">Flavoprotein</keyword>
<dbReference type="RefSeq" id="WP_053394919.1">
    <property type="nucleotide sequence ID" value="NZ_LHPJ01000005.1"/>
</dbReference>
<keyword evidence="5 14" id="KW-0479">Metal-binding</keyword>
<evidence type="ECO:0000256" key="11">
    <source>
        <dbReference type="ARBA" id="ARBA00023014"/>
    </source>
</evidence>
<name>A0A0M0HRJ7_VIBNE</name>
<evidence type="ECO:0000256" key="13">
    <source>
        <dbReference type="ARBA" id="ARBA00023136"/>
    </source>
</evidence>
<keyword evidence="9 14" id="KW-0560">Oxidoreductase</keyword>
<keyword evidence="18" id="KW-1185">Reference proteome</keyword>
<evidence type="ECO:0000259" key="16">
    <source>
        <dbReference type="Pfam" id="PF21162"/>
    </source>
</evidence>
<reference evidence="17" key="1">
    <citation type="submission" date="2015-08" db="EMBL/GenBank/DDBJ databases">
        <title>Complete DNA Sequence of Pseudomonas syringae pv. actinidiae, the Causal Agent of Kiwifruit Canker Disease.</title>
        <authorList>
            <person name="Rikkerink E.H.A."/>
            <person name="Fineran P.C."/>
        </authorList>
    </citation>
    <scope>NUCLEOTIDE SEQUENCE</scope>
    <source>
        <strain evidence="17">DSM 19584</strain>
    </source>
</reference>
<accession>A0A0M0HRJ7</accession>
<dbReference type="SUPFAM" id="SSF51905">
    <property type="entry name" value="FAD/NAD(P)-binding domain"/>
    <property type="match status" value="1"/>
</dbReference>
<dbReference type="SUPFAM" id="SSF54373">
    <property type="entry name" value="FAD-linked reductases, C-terminal domain"/>
    <property type="match status" value="1"/>
</dbReference>
<protein>
    <recommendedName>
        <fullName evidence="14">Electron transfer flavoprotein-ubiquinone oxidoreductase</fullName>
        <shortName evidence="14">ETF-QO</shortName>
        <ecNumber evidence="14">1.5.5.1</ecNumber>
    </recommendedName>
</protein>
<keyword evidence="12 14" id="KW-0830">Ubiquinone</keyword>
<dbReference type="SUPFAM" id="SSF54862">
    <property type="entry name" value="4Fe-4S ferredoxins"/>
    <property type="match status" value="1"/>
</dbReference>
<comment type="cofactor">
    <cofactor evidence="14">
        <name>[4Fe-4S] cluster</name>
        <dbReference type="ChEBI" id="CHEBI:49883"/>
    </cofactor>
    <text evidence="14">Binds 1 [4Fe-4S] cluster.</text>
</comment>
<dbReference type="InterPro" id="IPR040156">
    <property type="entry name" value="ETF-QO"/>
</dbReference>
<dbReference type="OrthoDB" id="9766632at2"/>
<dbReference type="PANTHER" id="PTHR10617">
    <property type="entry name" value="ELECTRON TRANSFER FLAVOPROTEIN-UBIQUINONE OXIDOREDUCTASE"/>
    <property type="match status" value="1"/>
</dbReference>
<evidence type="ECO:0000256" key="12">
    <source>
        <dbReference type="ARBA" id="ARBA00023075"/>
    </source>
</evidence>
<dbReference type="GO" id="GO:0051539">
    <property type="term" value="F:4 iron, 4 sulfur cluster binding"/>
    <property type="evidence" value="ECO:0007669"/>
    <property type="project" value="UniProtKB-UniRule"/>
</dbReference>
<keyword evidence="13" id="KW-0472">Membrane</keyword>
<dbReference type="PATRIC" id="fig|693.5.peg.1279"/>
<comment type="subcellular location">
    <subcellularLocation>
        <location evidence="2">Membrane</location>
    </subcellularLocation>
</comment>
<dbReference type="Gene3D" id="3.50.50.60">
    <property type="entry name" value="FAD/NAD(P)-binding domain"/>
    <property type="match status" value="1"/>
</dbReference>
<dbReference type="FunFam" id="3.30.70.20:FF:000015">
    <property type="entry name" value="Electron transfer flavoprotein-ubiquinone oxidoreductase"/>
    <property type="match status" value="1"/>
</dbReference>
<dbReference type="Pfam" id="PF21162">
    <property type="entry name" value="ETFQO_UQ-bd"/>
    <property type="match status" value="1"/>
</dbReference>
<evidence type="ECO:0000256" key="5">
    <source>
        <dbReference type="ARBA" id="ARBA00022723"/>
    </source>
</evidence>
<comment type="catalytic activity">
    <reaction evidence="14">
        <text>a ubiquinone + reduced [electron-transfer flavoprotein] = a ubiquinol + oxidized [electron-transfer flavoprotein] + H(+)</text>
        <dbReference type="Rhea" id="RHEA:24052"/>
        <dbReference type="Rhea" id="RHEA-COMP:9565"/>
        <dbReference type="Rhea" id="RHEA-COMP:9566"/>
        <dbReference type="Rhea" id="RHEA-COMP:10685"/>
        <dbReference type="Rhea" id="RHEA-COMP:10686"/>
        <dbReference type="ChEBI" id="CHEBI:15378"/>
        <dbReference type="ChEBI" id="CHEBI:16389"/>
        <dbReference type="ChEBI" id="CHEBI:17976"/>
        <dbReference type="ChEBI" id="CHEBI:57692"/>
        <dbReference type="ChEBI" id="CHEBI:58307"/>
        <dbReference type="EC" id="1.5.5.1"/>
    </reaction>
</comment>
<dbReference type="AlphaFoldDB" id="A0A0M0HRJ7"/>
<dbReference type="Pfam" id="PF05187">
    <property type="entry name" value="Fer4_ETF_QO"/>
    <property type="match status" value="1"/>
</dbReference>
<proteinExistence type="predicted"/>
<dbReference type="PROSITE" id="PS51257">
    <property type="entry name" value="PROKAR_LIPOPROTEIN"/>
    <property type="match status" value="1"/>
</dbReference>
<feature type="domain" description="ETF-QO/FixX C-terminal" evidence="15">
    <location>
        <begin position="454"/>
        <end position="553"/>
    </location>
</feature>
<evidence type="ECO:0000313" key="18">
    <source>
        <dbReference type="Proteomes" id="UP000037515"/>
    </source>
</evidence>
<evidence type="ECO:0000256" key="10">
    <source>
        <dbReference type="ARBA" id="ARBA00023004"/>
    </source>
</evidence>
<evidence type="ECO:0000256" key="8">
    <source>
        <dbReference type="ARBA" id="ARBA00022982"/>
    </source>
</evidence>
<keyword evidence="7" id="KW-0809">Transit peptide</keyword>
<keyword evidence="8 14" id="KW-0249">Electron transport</keyword>
<dbReference type="InterPro" id="IPR007859">
    <property type="entry name" value="ETF-QO/FixX_C"/>
</dbReference>
<dbReference type="Pfam" id="PF01946">
    <property type="entry name" value="Thi4"/>
    <property type="match status" value="1"/>
</dbReference>
<keyword evidence="3 14" id="KW-0813">Transport</keyword>